<feature type="compositionally biased region" description="Basic and acidic residues" evidence="1">
    <location>
        <begin position="1"/>
        <end position="19"/>
    </location>
</feature>
<reference evidence="3" key="3">
    <citation type="submission" date="2015-04" db="UniProtKB">
        <authorList>
            <consortium name="EnsemblPlants"/>
        </authorList>
    </citation>
    <scope>IDENTIFICATION</scope>
    <source>
        <strain evidence="3">cv. Jemalong A17</strain>
    </source>
</reference>
<keyword evidence="4" id="KW-1185">Reference proteome</keyword>
<organism evidence="2 4">
    <name type="scientific">Medicago truncatula</name>
    <name type="common">Barrel medic</name>
    <name type="synonym">Medicago tribuloides</name>
    <dbReference type="NCBI Taxonomy" id="3880"/>
    <lineage>
        <taxon>Eukaryota</taxon>
        <taxon>Viridiplantae</taxon>
        <taxon>Streptophyta</taxon>
        <taxon>Embryophyta</taxon>
        <taxon>Tracheophyta</taxon>
        <taxon>Spermatophyta</taxon>
        <taxon>Magnoliopsida</taxon>
        <taxon>eudicotyledons</taxon>
        <taxon>Gunneridae</taxon>
        <taxon>Pentapetalae</taxon>
        <taxon>rosids</taxon>
        <taxon>fabids</taxon>
        <taxon>Fabales</taxon>
        <taxon>Fabaceae</taxon>
        <taxon>Papilionoideae</taxon>
        <taxon>50 kb inversion clade</taxon>
        <taxon>NPAAA clade</taxon>
        <taxon>Hologalegina</taxon>
        <taxon>IRL clade</taxon>
        <taxon>Trifolieae</taxon>
        <taxon>Medicago</taxon>
    </lineage>
</organism>
<dbReference type="EnsemblPlants" id="KEH26516">
    <property type="protein sequence ID" value="KEH26516"/>
    <property type="gene ID" value="MTR_6g463570"/>
</dbReference>
<dbReference type="Proteomes" id="UP000002051">
    <property type="component" value="Chromosome 6"/>
</dbReference>
<evidence type="ECO:0000256" key="1">
    <source>
        <dbReference type="SAM" id="MobiDB-lite"/>
    </source>
</evidence>
<dbReference type="EMBL" id="CM001222">
    <property type="protein sequence ID" value="KEH26516.1"/>
    <property type="molecule type" value="Genomic_DNA"/>
</dbReference>
<proteinExistence type="predicted"/>
<dbReference type="AlphaFoldDB" id="A0A072UAS5"/>
<dbReference type="HOGENOM" id="CLU_2945233_0_0_1"/>
<reference evidence="2 4" key="1">
    <citation type="journal article" date="2011" name="Nature">
        <title>The Medicago genome provides insight into the evolution of rhizobial symbioses.</title>
        <authorList>
            <person name="Young N.D."/>
            <person name="Debelle F."/>
            <person name="Oldroyd G.E."/>
            <person name="Geurts R."/>
            <person name="Cannon S.B."/>
            <person name="Udvardi M.K."/>
            <person name="Benedito V.A."/>
            <person name="Mayer K.F."/>
            <person name="Gouzy J."/>
            <person name="Schoof H."/>
            <person name="Van de Peer Y."/>
            <person name="Proost S."/>
            <person name="Cook D.R."/>
            <person name="Meyers B.C."/>
            <person name="Spannagl M."/>
            <person name="Cheung F."/>
            <person name="De Mita S."/>
            <person name="Krishnakumar V."/>
            <person name="Gundlach H."/>
            <person name="Zhou S."/>
            <person name="Mudge J."/>
            <person name="Bharti A.K."/>
            <person name="Murray J.D."/>
            <person name="Naoumkina M.A."/>
            <person name="Rosen B."/>
            <person name="Silverstein K.A."/>
            <person name="Tang H."/>
            <person name="Rombauts S."/>
            <person name="Zhao P.X."/>
            <person name="Zhou P."/>
            <person name="Barbe V."/>
            <person name="Bardou P."/>
            <person name="Bechner M."/>
            <person name="Bellec A."/>
            <person name="Berger A."/>
            <person name="Berges H."/>
            <person name="Bidwell S."/>
            <person name="Bisseling T."/>
            <person name="Choisne N."/>
            <person name="Couloux A."/>
            <person name="Denny R."/>
            <person name="Deshpande S."/>
            <person name="Dai X."/>
            <person name="Doyle J.J."/>
            <person name="Dudez A.M."/>
            <person name="Farmer A.D."/>
            <person name="Fouteau S."/>
            <person name="Franken C."/>
            <person name="Gibelin C."/>
            <person name="Gish J."/>
            <person name="Goldstein S."/>
            <person name="Gonzalez A.J."/>
            <person name="Green P.J."/>
            <person name="Hallab A."/>
            <person name="Hartog M."/>
            <person name="Hua A."/>
            <person name="Humphray S.J."/>
            <person name="Jeong D.H."/>
            <person name="Jing Y."/>
            <person name="Jocker A."/>
            <person name="Kenton S.M."/>
            <person name="Kim D.J."/>
            <person name="Klee K."/>
            <person name="Lai H."/>
            <person name="Lang C."/>
            <person name="Lin S."/>
            <person name="Macmil S.L."/>
            <person name="Magdelenat G."/>
            <person name="Matthews L."/>
            <person name="McCorrison J."/>
            <person name="Monaghan E.L."/>
            <person name="Mun J.H."/>
            <person name="Najar F.Z."/>
            <person name="Nicholson C."/>
            <person name="Noirot C."/>
            <person name="O'Bleness M."/>
            <person name="Paule C.R."/>
            <person name="Poulain J."/>
            <person name="Prion F."/>
            <person name="Qin B."/>
            <person name="Qu C."/>
            <person name="Retzel E.F."/>
            <person name="Riddle C."/>
            <person name="Sallet E."/>
            <person name="Samain S."/>
            <person name="Samson N."/>
            <person name="Sanders I."/>
            <person name="Saurat O."/>
            <person name="Scarpelli C."/>
            <person name="Schiex T."/>
            <person name="Segurens B."/>
            <person name="Severin A.J."/>
            <person name="Sherrier D.J."/>
            <person name="Shi R."/>
            <person name="Sims S."/>
            <person name="Singer S.R."/>
            <person name="Sinharoy S."/>
            <person name="Sterck L."/>
            <person name="Viollet A."/>
            <person name="Wang B.B."/>
            <person name="Wang K."/>
            <person name="Wang M."/>
            <person name="Wang X."/>
            <person name="Warfsmann J."/>
            <person name="Weissenbach J."/>
            <person name="White D.D."/>
            <person name="White J.D."/>
            <person name="Wiley G.B."/>
            <person name="Wincker P."/>
            <person name="Xing Y."/>
            <person name="Yang L."/>
            <person name="Yao Z."/>
            <person name="Ying F."/>
            <person name="Zhai J."/>
            <person name="Zhou L."/>
            <person name="Zuber A."/>
            <person name="Denarie J."/>
            <person name="Dixon R.A."/>
            <person name="May G.D."/>
            <person name="Schwartz D.C."/>
            <person name="Rogers J."/>
            <person name="Quetier F."/>
            <person name="Town C.D."/>
            <person name="Roe B.A."/>
        </authorList>
    </citation>
    <scope>NUCLEOTIDE SEQUENCE [LARGE SCALE GENOMIC DNA]</scope>
    <source>
        <strain evidence="2">A17</strain>
        <strain evidence="3 4">cv. Jemalong A17</strain>
    </source>
</reference>
<feature type="region of interest" description="Disordered" evidence="1">
    <location>
        <begin position="1"/>
        <end position="27"/>
    </location>
</feature>
<evidence type="ECO:0000313" key="4">
    <source>
        <dbReference type="Proteomes" id="UP000002051"/>
    </source>
</evidence>
<sequence length="60" mass="6928">MALTSEKWRDNRQANDSKRALRGRQPTGICPKMMRKMKKIEPCMSRSLARPVPVMARPCL</sequence>
<evidence type="ECO:0000313" key="3">
    <source>
        <dbReference type="EnsemblPlants" id="KEH26516"/>
    </source>
</evidence>
<evidence type="ECO:0000313" key="2">
    <source>
        <dbReference type="EMBL" id="KEH26516.1"/>
    </source>
</evidence>
<reference evidence="2 4" key="2">
    <citation type="journal article" date="2014" name="BMC Genomics">
        <title>An improved genome release (version Mt4.0) for the model legume Medicago truncatula.</title>
        <authorList>
            <person name="Tang H."/>
            <person name="Krishnakumar V."/>
            <person name="Bidwell S."/>
            <person name="Rosen B."/>
            <person name="Chan A."/>
            <person name="Zhou S."/>
            <person name="Gentzbittel L."/>
            <person name="Childs K.L."/>
            <person name="Yandell M."/>
            <person name="Gundlach H."/>
            <person name="Mayer K.F."/>
            <person name="Schwartz D.C."/>
            <person name="Town C.D."/>
        </authorList>
    </citation>
    <scope>GENOME REANNOTATION</scope>
    <source>
        <strain evidence="2">A17</strain>
        <strain evidence="3 4">cv. Jemalong A17</strain>
    </source>
</reference>
<gene>
    <name evidence="2" type="ordered locus">MTR_6g463570</name>
</gene>
<accession>A0A072UAS5</accession>
<name>A0A072UAS5_MEDTR</name>
<protein>
    <submittedName>
        <fullName evidence="2 3">Uncharacterized protein</fullName>
    </submittedName>
</protein>